<keyword evidence="3" id="KW-0001">2Fe-2S</keyword>
<evidence type="ECO:0000256" key="2">
    <source>
        <dbReference type="ARBA" id="ARBA00022630"/>
    </source>
</evidence>
<feature type="domain" description="Oxidoreductase FAD/NAD(P)-binding" evidence="9">
    <location>
        <begin position="2"/>
        <end position="91"/>
    </location>
</feature>
<evidence type="ECO:0000256" key="6">
    <source>
        <dbReference type="ARBA" id="ARBA00023002"/>
    </source>
</evidence>
<reference evidence="10 11" key="1">
    <citation type="submission" date="2024-10" db="EMBL/GenBank/DDBJ databases">
        <title>The Natural Products Discovery Center: Release of the First 8490 Sequenced Strains for Exploring Actinobacteria Biosynthetic Diversity.</title>
        <authorList>
            <person name="Kalkreuter E."/>
            <person name="Kautsar S.A."/>
            <person name="Yang D."/>
            <person name="Bader C.D."/>
            <person name="Teijaro C.N."/>
            <person name="Fluegel L."/>
            <person name="Davis C.M."/>
            <person name="Simpson J.R."/>
            <person name="Lauterbach L."/>
            <person name="Steele A.D."/>
            <person name="Gui C."/>
            <person name="Meng S."/>
            <person name="Li G."/>
            <person name="Viehrig K."/>
            <person name="Ye F."/>
            <person name="Su P."/>
            <person name="Kiefer A.F."/>
            <person name="Nichols A."/>
            <person name="Cepeda A.J."/>
            <person name="Yan W."/>
            <person name="Fan B."/>
            <person name="Jiang Y."/>
            <person name="Adhikari A."/>
            <person name="Zheng C.-J."/>
            <person name="Schuster L."/>
            <person name="Cowan T.M."/>
            <person name="Smanski M.J."/>
            <person name="Chevrette M.G."/>
            <person name="De Carvalho L.P.S."/>
            <person name="Shen B."/>
        </authorList>
    </citation>
    <scope>NUCLEOTIDE SEQUENCE [LARGE SCALE GENOMIC DNA]</scope>
    <source>
        <strain evidence="10 11">NPDC006488</strain>
    </source>
</reference>
<evidence type="ECO:0000313" key="10">
    <source>
        <dbReference type="EMBL" id="MFE9597502.1"/>
    </source>
</evidence>
<keyword evidence="4" id="KW-0479">Metal-binding</keyword>
<name>A0ABW6LX33_9ACTN</name>
<keyword evidence="6" id="KW-0560">Oxidoreductase</keyword>
<sequence length="113" mass="12140">MGITPVRAMLEEEAPGDVVVLYGVRSEADAVLLNEVCHLVALRGGRLHLLTGRTREGGTPPFGPGSLYRLVPDITERDVYVCGPPAMTRAVLAGLRDLRVPARQVHAEKFGPA</sequence>
<protein>
    <recommendedName>
        <fullName evidence="9">Oxidoreductase FAD/NAD(P)-binding domain-containing protein</fullName>
    </recommendedName>
</protein>
<comment type="caution">
    <text evidence="10">The sequence shown here is derived from an EMBL/GenBank/DDBJ whole genome shotgun (WGS) entry which is preliminary data.</text>
</comment>
<dbReference type="RefSeq" id="WP_388102158.1">
    <property type="nucleotide sequence ID" value="NZ_JBIAHM010000001.1"/>
</dbReference>
<evidence type="ECO:0000313" key="11">
    <source>
        <dbReference type="Proteomes" id="UP001601303"/>
    </source>
</evidence>
<keyword evidence="11" id="KW-1185">Reference proteome</keyword>
<keyword evidence="8" id="KW-0411">Iron-sulfur</keyword>
<dbReference type="PANTHER" id="PTHR47354">
    <property type="entry name" value="NADH OXIDOREDUCTASE HCR"/>
    <property type="match status" value="1"/>
</dbReference>
<accession>A0ABW6LX33</accession>
<dbReference type="SUPFAM" id="SSF52343">
    <property type="entry name" value="Ferredoxin reductase-like, C-terminal NADP-linked domain"/>
    <property type="match status" value="1"/>
</dbReference>
<keyword evidence="2" id="KW-0285">Flavoprotein</keyword>
<dbReference type="InterPro" id="IPR050415">
    <property type="entry name" value="MRET"/>
</dbReference>
<evidence type="ECO:0000256" key="4">
    <source>
        <dbReference type="ARBA" id="ARBA00022723"/>
    </source>
</evidence>
<dbReference type="Proteomes" id="UP001601303">
    <property type="component" value="Unassembled WGS sequence"/>
</dbReference>
<dbReference type="Pfam" id="PF00175">
    <property type="entry name" value="NAD_binding_1"/>
    <property type="match status" value="1"/>
</dbReference>
<gene>
    <name evidence="10" type="ORF">ACFYNQ_02850</name>
</gene>
<evidence type="ECO:0000256" key="5">
    <source>
        <dbReference type="ARBA" id="ARBA00022827"/>
    </source>
</evidence>
<proteinExistence type="predicted"/>
<organism evidence="10 11">
    <name type="scientific">Streptomyces hokutonensis</name>
    <dbReference type="NCBI Taxonomy" id="1306990"/>
    <lineage>
        <taxon>Bacteria</taxon>
        <taxon>Bacillati</taxon>
        <taxon>Actinomycetota</taxon>
        <taxon>Actinomycetes</taxon>
        <taxon>Kitasatosporales</taxon>
        <taxon>Streptomycetaceae</taxon>
        <taxon>Streptomyces</taxon>
    </lineage>
</organism>
<keyword evidence="7" id="KW-0408">Iron</keyword>
<evidence type="ECO:0000259" key="9">
    <source>
        <dbReference type="Pfam" id="PF00175"/>
    </source>
</evidence>
<comment type="cofactor">
    <cofactor evidence="1">
        <name>FAD</name>
        <dbReference type="ChEBI" id="CHEBI:57692"/>
    </cofactor>
</comment>
<evidence type="ECO:0000256" key="1">
    <source>
        <dbReference type="ARBA" id="ARBA00001974"/>
    </source>
</evidence>
<evidence type="ECO:0000256" key="7">
    <source>
        <dbReference type="ARBA" id="ARBA00023004"/>
    </source>
</evidence>
<dbReference type="InterPro" id="IPR039261">
    <property type="entry name" value="FNR_nucleotide-bd"/>
</dbReference>
<dbReference type="InterPro" id="IPR001433">
    <property type="entry name" value="OxRdtase_FAD/NAD-bd"/>
</dbReference>
<dbReference type="EMBL" id="JBIAHM010000001">
    <property type="protein sequence ID" value="MFE9597502.1"/>
    <property type="molecule type" value="Genomic_DNA"/>
</dbReference>
<evidence type="ECO:0000256" key="3">
    <source>
        <dbReference type="ARBA" id="ARBA00022714"/>
    </source>
</evidence>
<evidence type="ECO:0000256" key="8">
    <source>
        <dbReference type="ARBA" id="ARBA00023014"/>
    </source>
</evidence>
<keyword evidence="5" id="KW-0274">FAD</keyword>
<dbReference type="Gene3D" id="3.40.50.80">
    <property type="entry name" value="Nucleotide-binding domain of ferredoxin-NADP reductase (FNR) module"/>
    <property type="match status" value="1"/>
</dbReference>
<dbReference type="PANTHER" id="PTHR47354:SF6">
    <property type="entry name" value="NADH OXIDOREDUCTASE HCR"/>
    <property type="match status" value="1"/>
</dbReference>